<dbReference type="eggNOG" id="ENOG502THJE">
    <property type="taxonomic scope" value="Eukaryota"/>
</dbReference>
<dbReference type="InParanoid" id="G0N1D1"/>
<sequence length="372" mass="41215">MTIQVVTRSVYMQSRFEVTVAYESAQIGPAFQMKTGGEMNYIYMTSLRDGKSLFNTVTFVGTEPLYMTYAYPPQDSLNDCWDCFVVDGTVDNHTKIHRLMLEFDWQPFITKSNFSDLYSLAMNNSIENNGADIKNLNGKPGAVQVVNFETSGIIIDSIYTWDPQNTALIFWHDSIRSLLSSRLGLINLVHQIRPNLVLGQAGSIRSNCTQIPSASVFAGNTVYLPGPSDQLQIIPANFNCLYKISVPGNSTHGLSANVVIRNSLKGVNDYIRVITVEYSSAQIGPTFPMKTGGEMNYIDVSSLRDGKSKFNSVTFIGSEPKNCTAYVLSGPPNNSSEVLLDLSNSPKMPHSFDVKYISVVANCDTWFYVKGK</sequence>
<gene>
    <name evidence="1" type="ORF">CAEBREN_06451</name>
</gene>
<organism evidence="2">
    <name type="scientific">Caenorhabditis brenneri</name>
    <name type="common">Nematode worm</name>
    <dbReference type="NCBI Taxonomy" id="135651"/>
    <lineage>
        <taxon>Eukaryota</taxon>
        <taxon>Metazoa</taxon>
        <taxon>Ecdysozoa</taxon>
        <taxon>Nematoda</taxon>
        <taxon>Chromadorea</taxon>
        <taxon>Rhabditida</taxon>
        <taxon>Rhabditina</taxon>
        <taxon>Rhabditomorpha</taxon>
        <taxon>Rhabditoidea</taxon>
        <taxon>Rhabditidae</taxon>
        <taxon>Peloderinae</taxon>
        <taxon>Caenorhabditis</taxon>
    </lineage>
</organism>
<dbReference type="Proteomes" id="UP000008068">
    <property type="component" value="Unassembled WGS sequence"/>
</dbReference>
<name>G0N1D1_CAEBE</name>
<proteinExistence type="predicted"/>
<protein>
    <submittedName>
        <fullName evidence="1">Uncharacterized protein</fullName>
    </submittedName>
</protein>
<evidence type="ECO:0000313" key="2">
    <source>
        <dbReference type="Proteomes" id="UP000008068"/>
    </source>
</evidence>
<reference evidence="2" key="1">
    <citation type="submission" date="2011-07" db="EMBL/GenBank/DDBJ databases">
        <authorList>
            <consortium name="Caenorhabditis brenneri Sequencing and Analysis Consortium"/>
            <person name="Wilson R.K."/>
        </authorList>
    </citation>
    <scope>NUCLEOTIDE SEQUENCE [LARGE SCALE GENOMIC DNA]</scope>
    <source>
        <strain evidence="2">PB2801</strain>
    </source>
</reference>
<keyword evidence="2" id="KW-1185">Reference proteome</keyword>
<dbReference type="EMBL" id="GL379827">
    <property type="protein sequence ID" value="EGT50127.1"/>
    <property type="molecule type" value="Genomic_DNA"/>
</dbReference>
<accession>G0N1D1</accession>
<dbReference type="HOGENOM" id="CLU_744395_0_0_1"/>
<evidence type="ECO:0000313" key="1">
    <source>
        <dbReference type="EMBL" id="EGT50127.1"/>
    </source>
</evidence>
<dbReference type="AlphaFoldDB" id="G0N1D1"/>